<proteinExistence type="inferred from homology"/>
<evidence type="ECO:0000256" key="3">
    <source>
        <dbReference type="ARBA" id="ARBA00022801"/>
    </source>
</evidence>
<evidence type="ECO:0000259" key="8">
    <source>
        <dbReference type="Pfam" id="PF02601"/>
    </source>
</evidence>
<protein>
    <recommendedName>
        <fullName evidence="5">Exodeoxyribonuclease 7 large subunit</fullName>
        <ecNumber evidence="5">3.1.11.6</ecNumber>
    </recommendedName>
    <alternativeName>
        <fullName evidence="5">Exodeoxyribonuclease VII large subunit</fullName>
        <shortName evidence="5">Exonuclease VII large subunit</shortName>
    </alternativeName>
</protein>
<evidence type="ECO:0000256" key="1">
    <source>
        <dbReference type="ARBA" id="ARBA00022490"/>
    </source>
</evidence>
<evidence type="ECO:0000313" key="10">
    <source>
        <dbReference type="EMBL" id="QGG96605.1"/>
    </source>
</evidence>
<dbReference type="GO" id="GO:0008855">
    <property type="term" value="F:exodeoxyribonuclease VII activity"/>
    <property type="evidence" value="ECO:0007669"/>
    <property type="project" value="UniProtKB-UniRule"/>
</dbReference>
<keyword evidence="4 5" id="KW-0269">Exonuclease</keyword>
<dbReference type="Proteomes" id="UP000334019">
    <property type="component" value="Chromosome"/>
</dbReference>
<dbReference type="Pfam" id="PF02601">
    <property type="entry name" value="Exonuc_VII_L"/>
    <property type="match status" value="1"/>
</dbReference>
<accession>A0A5Q2RTR7</accession>
<comment type="function">
    <text evidence="5">Bidirectionally degrades single-stranded DNA into large acid-insoluble oligonucleotides, which are then degraded further into small acid-soluble oligonucleotides.</text>
</comment>
<dbReference type="InterPro" id="IPR003753">
    <property type="entry name" value="Exonuc_VII_L"/>
</dbReference>
<dbReference type="Pfam" id="PF13742">
    <property type="entry name" value="tRNA_anti_2"/>
    <property type="match status" value="1"/>
</dbReference>
<dbReference type="CDD" id="cd04489">
    <property type="entry name" value="ExoVII_LU_OBF"/>
    <property type="match status" value="1"/>
</dbReference>
<dbReference type="HAMAP" id="MF_00378">
    <property type="entry name" value="Exonuc_7_L"/>
    <property type="match status" value="1"/>
</dbReference>
<dbReference type="GO" id="GO:0005737">
    <property type="term" value="C:cytoplasm"/>
    <property type="evidence" value="ECO:0007669"/>
    <property type="project" value="UniProtKB-SubCell"/>
</dbReference>
<keyword evidence="3 5" id="KW-0378">Hydrolase</keyword>
<feature type="region of interest" description="Disordered" evidence="7">
    <location>
        <begin position="421"/>
        <end position="447"/>
    </location>
</feature>
<dbReference type="AlphaFoldDB" id="A0A5Q2RTR7"/>
<dbReference type="PANTHER" id="PTHR30008:SF0">
    <property type="entry name" value="EXODEOXYRIBONUCLEASE 7 LARGE SUBUNIT"/>
    <property type="match status" value="1"/>
</dbReference>
<feature type="domain" description="OB-fold nucleic acid binding" evidence="9">
    <location>
        <begin position="24"/>
        <end position="132"/>
    </location>
</feature>
<dbReference type="InterPro" id="IPR020579">
    <property type="entry name" value="Exonuc_VII_lsu_C"/>
</dbReference>
<dbReference type="InterPro" id="IPR025824">
    <property type="entry name" value="OB-fold_nuc-bd_dom"/>
</dbReference>
<evidence type="ECO:0000256" key="7">
    <source>
        <dbReference type="SAM" id="MobiDB-lite"/>
    </source>
</evidence>
<comment type="subunit">
    <text evidence="5">Heterooligomer composed of large and small subunits.</text>
</comment>
<comment type="subcellular location">
    <subcellularLocation>
        <location evidence="5 6">Cytoplasm</location>
    </subcellularLocation>
</comment>
<name>A0A5Q2RTR7_9ACTN</name>
<evidence type="ECO:0000313" key="11">
    <source>
        <dbReference type="Proteomes" id="UP000334019"/>
    </source>
</evidence>
<comment type="similarity">
    <text evidence="5 6">Belongs to the XseA family.</text>
</comment>
<dbReference type="GO" id="GO:0003676">
    <property type="term" value="F:nucleic acid binding"/>
    <property type="evidence" value="ECO:0007669"/>
    <property type="project" value="InterPro"/>
</dbReference>
<dbReference type="GO" id="GO:0009318">
    <property type="term" value="C:exodeoxyribonuclease VII complex"/>
    <property type="evidence" value="ECO:0007669"/>
    <property type="project" value="UniProtKB-UniRule"/>
</dbReference>
<keyword evidence="2 5" id="KW-0540">Nuclease</keyword>
<dbReference type="EMBL" id="CP045851">
    <property type="protein sequence ID" value="QGG96605.1"/>
    <property type="molecule type" value="Genomic_DNA"/>
</dbReference>
<evidence type="ECO:0000259" key="9">
    <source>
        <dbReference type="Pfam" id="PF13742"/>
    </source>
</evidence>
<dbReference type="PANTHER" id="PTHR30008">
    <property type="entry name" value="EXODEOXYRIBONUCLEASE 7 LARGE SUBUNIT"/>
    <property type="match status" value="1"/>
</dbReference>
<dbReference type="NCBIfam" id="TIGR00237">
    <property type="entry name" value="xseA"/>
    <property type="match status" value="1"/>
</dbReference>
<organism evidence="10 11">
    <name type="scientific">Actinomarinicola tropica</name>
    <dbReference type="NCBI Taxonomy" id="2789776"/>
    <lineage>
        <taxon>Bacteria</taxon>
        <taxon>Bacillati</taxon>
        <taxon>Actinomycetota</taxon>
        <taxon>Acidimicrobiia</taxon>
        <taxon>Acidimicrobiales</taxon>
        <taxon>Iamiaceae</taxon>
        <taxon>Actinomarinicola</taxon>
    </lineage>
</organism>
<gene>
    <name evidence="5 10" type="primary">xseA</name>
    <name evidence="10" type="ORF">GH723_16695</name>
</gene>
<keyword evidence="1 5" id="KW-0963">Cytoplasm</keyword>
<reference evidence="10 11" key="1">
    <citation type="submission" date="2019-11" db="EMBL/GenBank/DDBJ databases">
        <authorList>
            <person name="He Y."/>
        </authorList>
    </citation>
    <scope>NUCLEOTIDE SEQUENCE [LARGE SCALE GENOMIC DNA]</scope>
    <source>
        <strain evidence="10 11">SCSIO 58843</strain>
    </source>
</reference>
<evidence type="ECO:0000256" key="4">
    <source>
        <dbReference type="ARBA" id="ARBA00022839"/>
    </source>
</evidence>
<evidence type="ECO:0000256" key="5">
    <source>
        <dbReference type="HAMAP-Rule" id="MF_00378"/>
    </source>
</evidence>
<comment type="catalytic activity">
    <reaction evidence="5 6">
        <text>Exonucleolytic cleavage in either 5'- to 3'- or 3'- to 5'-direction to yield nucleoside 5'-phosphates.</text>
        <dbReference type="EC" id="3.1.11.6"/>
    </reaction>
</comment>
<sequence length="447" mass="47407">MARASLQGRRGHAASVDPVDAHTLSVAQLNARISDALSGAFPDQVWVTGEVHGFRGSANGHVYFRLVEPGTLGRPSEASLSVVLFRGNRRVVDHVLARAGGLALSDELEVRIRGEVLFYAPQGRVQLRMTGIDPSHTLGRLAADRDALLRRLAADGLLDRNGRLRLTPVPLRIGLVTSADSAAAADFLHELEQSGVGWSVTLLDTRVQGAGSVEHLVASLTVAAQLPLDVVAVVRGGGSRTDLVAFDHEAVARAIASMPVPVLTGIGHEIDESVADRVAHRAFKTPTACAAFLCEAVGRFRTRCDELGRHLAVRSRHALDRQDAHVHALATRVASGARTTVELGAARLDALGRAVATLPERSLLHAERHADALEREVRALDPARVIARGWTITRTADGQLVRHLADAPIGTALRTTVADGTVSSTVEAGDPHPDPAVDPGGPDDDRP</sequence>
<evidence type="ECO:0000256" key="2">
    <source>
        <dbReference type="ARBA" id="ARBA00022722"/>
    </source>
</evidence>
<feature type="domain" description="Exonuclease VII large subunit C-terminal" evidence="8">
    <location>
        <begin position="157"/>
        <end position="355"/>
    </location>
</feature>
<evidence type="ECO:0000256" key="6">
    <source>
        <dbReference type="RuleBase" id="RU004355"/>
    </source>
</evidence>
<dbReference type="KEGG" id="atq:GH723_16695"/>
<keyword evidence="11" id="KW-1185">Reference proteome</keyword>
<dbReference type="EC" id="3.1.11.6" evidence="5"/>
<dbReference type="GO" id="GO:0006308">
    <property type="term" value="P:DNA catabolic process"/>
    <property type="evidence" value="ECO:0007669"/>
    <property type="project" value="UniProtKB-UniRule"/>
</dbReference>